<evidence type="ECO:0000256" key="3">
    <source>
        <dbReference type="ARBA" id="ARBA00023163"/>
    </source>
</evidence>
<dbReference type="GO" id="GO:0003677">
    <property type="term" value="F:DNA binding"/>
    <property type="evidence" value="ECO:0007669"/>
    <property type="project" value="UniProtKB-KW"/>
</dbReference>
<dbReference type="CDD" id="cd07377">
    <property type="entry name" value="WHTH_GntR"/>
    <property type="match status" value="1"/>
</dbReference>
<dbReference type="PANTHER" id="PTHR43537:SF24">
    <property type="entry name" value="GLUCONATE OPERON TRANSCRIPTIONAL REPRESSOR"/>
    <property type="match status" value="1"/>
</dbReference>
<accession>A0A2T2WF13</accession>
<protein>
    <submittedName>
        <fullName evidence="5">GntR family transcriptional regulator</fullName>
    </submittedName>
</protein>
<dbReference type="InterPro" id="IPR036390">
    <property type="entry name" value="WH_DNA-bd_sf"/>
</dbReference>
<keyword evidence="3" id="KW-0804">Transcription</keyword>
<proteinExistence type="predicted"/>
<keyword evidence="1" id="KW-0805">Transcription regulation</keyword>
<keyword evidence="2" id="KW-0238">DNA-binding</keyword>
<dbReference type="Pfam" id="PF00392">
    <property type="entry name" value="GntR"/>
    <property type="match status" value="1"/>
</dbReference>
<dbReference type="PROSITE" id="PS50949">
    <property type="entry name" value="HTH_GNTR"/>
    <property type="match status" value="1"/>
</dbReference>
<evidence type="ECO:0000259" key="4">
    <source>
        <dbReference type="PROSITE" id="PS50949"/>
    </source>
</evidence>
<dbReference type="GO" id="GO:0003700">
    <property type="term" value="F:DNA-binding transcription factor activity"/>
    <property type="evidence" value="ECO:0007669"/>
    <property type="project" value="InterPro"/>
</dbReference>
<dbReference type="InterPro" id="IPR036388">
    <property type="entry name" value="WH-like_DNA-bd_sf"/>
</dbReference>
<feature type="domain" description="HTH gntR-type" evidence="4">
    <location>
        <begin position="16"/>
        <end position="83"/>
    </location>
</feature>
<evidence type="ECO:0000313" key="6">
    <source>
        <dbReference type="Proteomes" id="UP000241848"/>
    </source>
</evidence>
<evidence type="ECO:0000256" key="1">
    <source>
        <dbReference type="ARBA" id="ARBA00023015"/>
    </source>
</evidence>
<dbReference type="Gene3D" id="1.10.10.10">
    <property type="entry name" value="Winged helix-like DNA-binding domain superfamily/Winged helix DNA-binding domain"/>
    <property type="match status" value="1"/>
</dbReference>
<dbReference type="SMART" id="SM00345">
    <property type="entry name" value="HTH_GNTR"/>
    <property type="match status" value="1"/>
</dbReference>
<dbReference type="InterPro" id="IPR011711">
    <property type="entry name" value="GntR_C"/>
</dbReference>
<reference evidence="5 6" key="1">
    <citation type="journal article" date="2014" name="BMC Genomics">
        <title>Comparison of environmental and isolate Sulfobacillus genomes reveals diverse carbon, sulfur, nitrogen, and hydrogen metabolisms.</title>
        <authorList>
            <person name="Justice N.B."/>
            <person name="Norman A."/>
            <person name="Brown C.T."/>
            <person name="Singh A."/>
            <person name="Thomas B.C."/>
            <person name="Banfield J.F."/>
        </authorList>
    </citation>
    <scope>NUCLEOTIDE SEQUENCE [LARGE SCALE GENOMIC DNA]</scope>
    <source>
        <strain evidence="5">AMDSBA3</strain>
    </source>
</reference>
<dbReference type="Proteomes" id="UP000241848">
    <property type="component" value="Unassembled WGS sequence"/>
</dbReference>
<evidence type="ECO:0000256" key="2">
    <source>
        <dbReference type="ARBA" id="ARBA00023125"/>
    </source>
</evidence>
<evidence type="ECO:0000313" key="5">
    <source>
        <dbReference type="EMBL" id="PSR20819.1"/>
    </source>
</evidence>
<dbReference type="Gene3D" id="1.20.120.530">
    <property type="entry name" value="GntR ligand-binding domain-like"/>
    <property type="match status" value="1"/>
</dbReference>
<dbReference type="InterPro" id="IPR008920">
    <property type="entry name" value="TF_FadR/GntR_C"/>
</dbReference>
<dbReference type="SUPFAM" id="SSF48008">
    <property type="entry name" value="GntR ligand-binding domain-like"/>
    <property type="match status" value="1"/>
</dbReference>
<dbReference type="SMART" id="SM00895">
    <property type="entry name" value="FCD"/>
    <property type="match status" value="1"/>
</dbReference>
<organism evidence="5 6">
    <name type="scientific">Sulfobacillus acidophilus</name>
    <dbReference type="NCBI Taxonomy" id="53633"/>
    <lineage>
        <taxon>Bacteria</taxon>
        <taxon>Bacillati</taxon>
        <taxon>Bacillota</taxon>
        <taxon>Clostridia</taxon>
        <taxon>Eubacteriales</taxon>
        <taxon>Clostridiales Family XVII. Incertae Sedis</taxon>
        <taxon>Sulfobacillus</taxon>
    </lineage>
</organism>
<dbReference type="AlphaFoldDB" id="A0A2T2WF13"/>
<name>A0A2T2WF13_9FIRM</name>
<gene>
    <name evidence="5" type="ORF">C7B45_13095</name>
</gene>
<dbReference type="EMBL" id="PXYV01000049">
    <property type="protein sequence ID" value="PSR20819.1"/>
    <property type="molecule type" value="Genomic_DNA"/>
</dbReference>
<dbReference type="SUPFAM" id="SSF46785">
    <property type="entry name" value="Winged helix' DNA-binding domain"/>
    <property type="match status" value="1"/>
</dbReference>
<comment type="caution">
    <text evidence="5">The sequence shown here is derived from an EMBL/GenBank/DDBJ whole genome shotgun (WGS) entry which is preliminary data.</text>
</comment>
<dbReference type="PANTHER" id="PTHR43537">
    <property type="entry name" value="TRANSCRIPTIONAL REGULATOR, GNTR FAMILY"/>
    <property type="match status" value="1"/>
</dbReference>
<sequence length="235" mass="26404">MQNNDKGGIFEAVSVTSLGEEVYRRLRQAIVDGDLAPGEHLVETALARHMHVSRTPVRDALHQLVAEGLVVSDGVRGLVVARISLENIEHAYVLRESLEGLAARLAAQHQRPDLLRRLQDALRVMEHGRCTAQEFDEAHSCFHDTIAEMSDNPYLIKALADLQGFRTRMVSLDWVAKSRVHVSVPEHRRIFEAIEMRNPTIAEEEAQRHVRTTREGLLNRLQGHAGTHSRAENGL</sequence>
<dbReference type="InterPro" id="IPR000524">
    <property type="entry name" value="Tscrpt_reg_HTH_GntR"/>
</dbReference>
<dbReference type="Pfam" id="PF07729">
    <property type="entry name" value="FCD"/>
    <property type="match status" value="1"/>
</dbReference>